<keyword evidence="1" id="KW-0547">Nucleotide-binding</keyword>
<dbReference type="InterPro" id="IPR049163">
    <property type="entry name" value="Pif1-like_2B_dom"/>
</dbReference>
<keyword evidence="1" id="KW-0067">ATP-binding</keyword>
<keyword evidence="1" id="KW-0233">DNA recombination</keyword>
<evidence type="ECO:0000259" key="3">
    <source>
        <dbReference type="Pfam" id="PF21530"/>
    </source>
</evidence>
<organism evidence="4 5">
    <name type="scientific">Galendromus occidentalis</name>
    <name type="common">western predatory mite</name>
    <dbReference type="NCBI Taxonomy" id="34638"/>
    <lineage>
        <taxon>Eukaryota</taxon>
        <taxon>Metazoa</taxon>
        <taxon>Ecdysozoa</taxon>
        <taxon>Arthropoda</taxon>
        <taxon>Chelicerata</taxon>
        <taxon>Arachnida</taxon>
        <taxon>Acari</taxon>
        <taxon>Parasitiformes</taxon>
        <taxon>Mesostigmata</taxon>
        <taxon>Gamasina</taxon>
        <taxon>Phytoseioidea</taxon>
        <taxon>Phytoseiidae</taxon>
        <taxon>Typhlodrominae</taxon>
        <taxon>Galendromus</taxon>
    </lineage>
</organism>
<dbReference type="EC" id="5.6.2.3" evidence="1"/>
<reference evidence="5" key="1">
    <citation type="submission" date="2025-08" db="UniProtKB">
        <authorList>
            <consortium name="RefSeq"/>
        </authorList>
    </citation>
    <scope>IDENTIFICATION</scope>
</reference>
<dbReference type="GO" id="GO:0005524">
    <property type="term" value="F:ATP binding"/>
    <property type="evidence" value="ECO:0007669"/>
    <property type="project" value="UniProtKB-KW"/>
</dbReference>
<dbReference type="KEGG" id="goe:114828157"/>
<gene>
    <name evidence="5" type="primary">LOC114828157</name>
</gene>
<comment type="catalytic activity">
    <reaction evidence="1">
        <text>ATP + H2O = ADP + phosphate + H(+)</text>
        <dbReference type="Rhea" id="RHEA:13065"/>
        <dbReference type="ChEBI" id="CHEBI:15377"/>
        <dbReference type="ChEBI" id="CHEBI:15378"/>
        <dbReference type="ChEBI" id="CHEBI:30616"/>
        <dbReference type="ChEBI" id="CHEBI:43474"/>
        <dbReference type="ChEBI" id="CHEBI:456216"/>
        <dbReference type="EC" id="5.6.2.3"/>
    </reaction>
</comment>
<dbReference type="Proteomes" id="UP000694867">
    <property type="component" value="Unplaced"/>
</dbReference>
<proteinExistence type="inferred from homology"/>
<dbReference type="GO" id="GO:0000723">
    <property type="term" value="P:telomere maintenance"/>
    <property type="evidence" value="ECO:0007669"/>
    <property type="project" value="InterPro"/>
</dbReference>
<protein>
    <recommendedName>
        <fullName evidence="1">ATP-dependent DNA helicase</fullName>
        <ecNumber evidence="1">5.6.2.3</ecNumber>
    </recommendedName>
</protein>
<comment type="cofactor">
    <cofactor evidence="1">
        <name>Mg(2+)</name>
        <dbReference type="ChEBI" id="CHEBI:18420"/>
    </cofactor>
</comment>
<keyword evidence="1" id="KW-0234">DNA repair</keyword>
<dbReference type="GO" id="GO:0016787">
    <property type="term" value="F:hydrolase activity"/>
    <property type="evidence" value="ECO:0007669"/>
    <property type="project" value="UniProtKB-KW"/>
</dbReference>
<dbReference type="InterPro" id="IPR010285">
    <property type="entry name" value="DNA_helicase_pif1-like_DEAD"/>
</dbReference>
<dbReference type="GO" id="GO:0043139">
    <property type="term" value="F:5'-3' DNA helicase activity"/>
    <property type="evidence" value="ECO:0007669"/>
    <property type="project" value="UniProtKB-EC"/>
</dbReference>
<dbReference type="PANTHER" id="PTHR10492">
    <property type="match status" value="1"/>
</dbReference>
<keyword evidence="1" id="KW-0378">Hydrolase</keyword>
<name>A0AAJ7SF56_9ACAR</name>
<dbReference type="SUPFAM" id="SSF52540">
    <property type="entry name" value="P-loop containing nucleoside triphosphate hydrolases"/>
    <property type="match status" value="1"/>
</dbReference>
<dbReference type="Pfam" id="PF05970">
    <property type="entry name" value="PIF1"/>
    <property type="match status" value="1"/>
</dbReference>
<keyword evidence="1" id="KW-0227">DNA damage</keyword>
<accession>A0AAJ7SF56</accession>
<evidence type="ECO:0000313" key="4">
    <source>
        <dbReference type="Proteomes" id="UP000694867"/>
    </source>
</evidence>
<dbReference type="Pfam" id="PF21530">
    <property type="entry name" value="Pif1_2B_dom"/>
    <property type="match status" value="1"/>
</dbReference>
<feature type="domain" description="DNA helicase Pif1-like DEAD-box helicase" evidence="2">
    <location>
        <begin position="1"/>
        <end position="99"/>
    </location>
</feature>
<dbReference type="GO" id="GO:0006310">
    <property type="term" value="P:DNA recombination"/>
    <property type="evidence" value="ECO:0007669"/>
    <property type="project" value="UniProtKB-KW"/>
</dbReference>
<dbReference type="GeneID" id="114828157"/>
<dbReference type="RefSeq" id="XP_028966941.1">
    <property type="nucleotide sequence ID" value="XM_029111108.1"/>
</dbReference>
<evidence type="ECO:0000259" key="2">
    <source>
        <dbReference type="Pfam" id="PF05970"/>
    </source>
</evidence>
<keyword evidence="4" id="KW-1185">Reference proteome</keyword>
<evidence type="ECO:0000256" key="1">
    <source>
        <dbReference type="RuleBase" id="RU363044"/>
    </source>
</evidence>
<comment type="similarity">
    <text evidence="1">Belongs to the helicase family.</text>
</comment>
<keyword evidence="1" id="KW-0347">Helicase</keyword>
<feature type="domain" description="DNA helicase Pif1-like 2B" evidence="3">
    <location>
        <begin position="190"/>
        <end position="235"/>
    </location>
</feature>
<dbReference type="AlphaFoldDB" id="A0AAJ7SF56"/>
<sequence>MAHKKALEALDRTMKDLRDNRNAFGGGLIILSGDFRQTLPVIPRATPADELNACLKSSYLWPNVKKLSLKTNMRVILQSDPSAERFAKQLLQIGNGEIGPEPSSRNIVLPTDFCNSVTSDNALIDSVFPLLIQNYNDHRWLSERAILAPTNIDVDAINRAIQNRIPGDIMSYKSIDTVLNQDEAVEYPTEFLNSLDLPGMPPHDLKLKIGVPIIILRNINPPRLCNGTRLSVKQLMNNIIEGTILNGKFKGEQVLLPRIPLIPSDLPFEFKRLQFPVRLAFAMTINKAQGQSLQICGVNLLNPCFSHGQLYVACSRVGKPQDLYILASGGKTTNIVYPQALE</sequence>
<dbReference type="InterPro" id="IPR027417">
    <property type="entry name" value="P-loop_NTPase"/>
</dbReference>
<evidence type="ECO:0000313" key="5">
    <source>
        <dbReference type="RefSeq" id="XP_028966941.1"/>
    </source>
</evidence>
<dbReference type="PANTHER" id="PTHR10492:SF57">
    <property type="entry name" value="ATP-DEPENDENT DNA HELICASE"/>
    <property type="match status" value="1"/>
</dbReference>
<dbReference type="GO" id="GO:0006281">
    <property type="term" value="P:DNA repair"/>
    <property type="evidence" value="ECO:0007669"/>
    <property type="project" value="UniProtKB-KW"/>
</dbReference>